<dbReference type="PROSITE" id="PS50158">
    <property type="entry name" value="ZF_CCHC"/>
    <property type="match status" value="1"/>
</dbReference>
<dbReference type="InterPro" id="IPR001584">
    <property type="entry name" value="Integrase_cat-core"/>
</dbReference>
<evidence type="ECO:0000313" key="5">
    <source>
        <dbReference type="EMBL" id="KAJ9553030.1"/>
    </source>
</evidence>
<dbReference type="SUPFAM" id="SSF56672">
    <property type="entry name" value="DNA/RNA polymerases"/>
    <property type="match status" value="1"/>
</dbReference>
<evidence type="ECO:0000256" key="2">
    <source>
        <dbReference type="SAM" id="MobiDB-lite"/>
    </source>
</evidence>
<dbReference type="PROSITE" id="PS50994">
    <property type="entry name" value="INTEGRASE"/>
    <property type="match status" value="1"/>
</dbReference>
<evidence type="ECO:0000259" key="3">
    <source>
        <dbReference type="PROSITE" id="PS50158"/>
    </source>
</evidence>
<proteinExistence type="predicted"/>
<dbReference type="GO" id="GO:0008270">
    <property type="term" value="F:zinc ion binding"/>
    <property type="evidence" value="ECO:0007669"/>
    <property type="project" value="UniProtKB-KW"/>
</dbReference>
<sequence>MSIKLEFPILDAAGKNYLDWSQDIQNHLDAQGLLDVIYDEDDREVEVTREMNAKAMILFRRHLSDTMKSEFIAITSPKALWDALKERFDHQKTIWLPEARQDWLNLRFQDFTTVTEYNAEVCRIRSLLHYCGENLTDNDLLEKTYTTFPSSDNLLQKQYRQSKFQTFPELITQLLLDEKNSIVLMRNNNSRPVGTKAIPMPDANVVRGPHPRQGKRDKGQSSRRPVNRGEPKTRHAKRGSENHPYRRPVAPKQSHARNNNNRVSHPKERDDANDKTLCYKCGGYGHMQRTCKATPQEVENYHKGRKVEANVVEVENKFLETPDFACIVGQLIVWLIVCYFINFTPKVTSLSTISGTSTLVEGFGKAQFMLSNGTVLTISEALYSPKSRRTLVCFKDIRENKFHIETATENGIEYLYITSNQYDQKRILEKLRCLSSGLYVTTIQNIESNLIIRRTPIDESTYMLWHDRLGHPGQNTMLRTMNASHGHPLGGKNFVINPKSLCQACSIGKTHLKPLHVKPTKVVSQFLERIQGDICGPIQPTCGPFKYFMVLVDASTRWSHVALLSTRNAAFPKLLAQIIKLRAHHPDYPIKSIRLDNAAEFTSKTFDDYCMTLGIDVEHPVAYVHSQNGLAEALIKRLQIIARTLVMRTKLPISAWGYAILHAATLVRLRPIATQPFSAYQLVTGYEPDVSHLRVFGCLVNVPIEPPKRSKFGPQKRRGIYVGYESPSIIRYLEPLTGDLFTARHADCDFDETIFPSLGGDLHVDVDKERRELTWHTPTLSHTDPPTAHSDKEVQRILSLQNVANQLPDAFNDLANVTRSHIPAANVPARIDVPVRRHVPVEHVAPNVPTVQRTLPSAVQSTALPKKRGRPVGSKDVLPRKRRNLVASVLPHEIIKDHGDVLEERVPEETSISHHPDNLEISVEYASLDDILKRNETVIDDVFIFAVATDIMSNDDMEPRTIVECQRRTDWPQWKQAIQDELDSLTKRRVFGPVAPTPPNVKPIGNKWVFVRKRNENNEIVRYKARLVAQGFSQRPGIDYEETYSPVMDVITFRYLISLVVSEKLNMQLMDVVTAYLYGDLDTEIYMRVPDGLKLPESSSSQPRNTFSIRLRRSLYGLKQSGRMWYNRLSEYLIGLGYLNNELCPCVFIKKSTSGYAIIAVYVDDMNLIGTSKELLETAEILKKEFEMKDLGKTRYCLGLQIEHRKDGILIHQENYTQKVLRRFSHHDAKPSSTPMIVRSLDIKKDPFRPKEDDEEILSPECSYLGAIGALLYLAQCTRPDISFAVNCLARHSNAPTRRHWNGIKDIFRYLKGTTDMGLFYPYASSSEDTTIGTLKNATLVGYADAGYLSDPHKGRSQSGYVFTIGNTAISWRSRKQTLVATSTNHSELLALYEATRECVWLRAVIGHIRSTCDLAHDPDEPIVIYEDNAAVIDQAKHGYIKGDTTKHISPKLFFTHEQQTLQKIEVQHIGSEKNHADLFTKSLPKYSFQKHVKAIGLRKLSELP</sequence>
<dbReference type="CDD" id="cd09272">
    <property type="entry name" value="RNase_HI_RT_Ty1"/>
    <property type="match status" value="1"/>
</dbReference>
<name>A0AA38TE52_9ASTR</name>
<evidence type="ECO:0000259" key="4">
    <source>
        <dbReference type="PROSITE" id="PS50994"/>
    </source>
</evidence>
<dbReference type="PANTHER" id="PTHR33325">
    <property type="entry name" value="ZINC FINGER, CCHC-TYPE-RELATED"/>
    <property type="match status" value="1"/>
</dbReference>
<keyword evidence="1" id="KW-0862">Zinc</keyword>
<dbReference type="PANTHER" id="PTHR33325:SF11">
    <property type="entry name" value="COLD SHOCK DOMAIN-CONTAINING PROTEIN 4-LIKE"/>
    <property type="match status" value="1"/>
</dbReference>
<keyword evidence="1" id="KW-0479">Metal-binding</keyword>
<dbReference type="Pfam" id="PF00665">
    <property type="entry name" value="rve"/>
    <property type="match status" value="1"/>
</dbReference>
<feature type="compositionally biased region" description="Basic and acidic residues" evidence="2">
    <location>
        <begin position="227"/>
        <end position="244"/>
    </location>
</feature>
<dbReference type="GO" id="GO:0003676">
    <property type="term" value="F:nucleic acid binding"/>
    <property type="evidence" value="ECO:0007669"/>
    <property type="project" value="InterPro"/>
</dbReference>
<gene>
    <name evidence="5" type="ORF">OSB04_017075</name>
</gene>
<dbReference type="SMART" id="SM00343">
    <property type="entry name" value="ZnF_C2HC"/>
    <property type="match status" value="1"/>
</dbReference>
<feature type="region of interest" description="Disordered" evidence="2">
    <location>
        <begin position="187"/>
        <end position="272"/>
    </location>
</feature>
<dbReference type="InterPro" id="IPR012337">
    <property type="entry name" value="RNaseH-like_sf"/>
</dbReference>
<dbReference type="Gene3D" id="3.30.420.10">
    <property type="entry name" value="Ribonuclease H-like superfamily/Ribonuclease H"/>
    <property type="match status" value="2"/>
</dbReference>
<dbReference type="InterPro" id="IPR043502">
    <property type="entry name" value="DNA/RNA_pol_sf"/>
</dbReference>
<feature type="domain" description="Integrase catalytic" evidence="4">
    <location>
        <begin position="515"/>
        <end position="696"/>
    </location>
</feature>
<dbReference type="Pfam" id="PF25597">
    <property type="entry name" value="SH3_retrovirus"/>
    <property type="match status" value="1"/>
</dbReference>
<dbReference type="Proteomes" id="UP001172457">
    <property type="component" value="Chromosome 4"/>
</dbReference>
<feature type="domain" description="CCHC-type" evidence="3">
    <location>
        <begin position="278"/>
        <end position="292"/>
    </location>
</feature>
<dbReference type="GO" id="GO:0015074">
    <property type="term" value="P:DNA integration"/>
    <property type="evidence" value="ECO:0007669"/>
    <property type="project" value="InterPro"/>
</dbReference>
<organism evidence="5 6">
    <name type="scientific">Centaurea solstitialis</name>
    <name type="common">yellow star-thistle</name>
    <dbReference type="NCBI Taxonomy" id="347529"/>
    <lineage>
        <taxon>Eukaryota</taxon>
        <taxon>Viridiplantae</taxon>
        <taxon>Streptophyta</taxon>
        <taxon>Embryophyta</taxon>
        <taxon>Tracheophyta</taxon>
        <taxon>Spermatophyta</taxon>
        <taxon>Magnoliopsida</taxon>
        <taxon>eudicotyledons</taxon>
        <taxon>Gunneridae</taxon>
        <taxon>Pentapetalae</taxon>
        <taxon>asterids</taxon>
        <taxon>campanulids</taxon>
        <taxon>Asterales</taxon>
        <taxon>Asteraceae</taxon>
        <taxon>Carduoideae</taxon>
        <taxon>Cardueae</taxon>
        <taxon>Centaureinae</taxon>
        <taxon>Centaurea</taxon>
    </lineage>
</organism>
<dbReference type="InterPro" id="IPR036875">
    <property type="entry name" value="Znf_CCHC_sf"/>
</dbReference>
<dbReference type="Pfam" id="PF07727">
    <property type="entry name" value="RVT_2"/>
    <property type="match status" value="1"/>
</dbReference>
<accession>A0AA38TE52</accession>
<dbReference type="SUPFAM" id="SSF53098">
    <property type="entry name" value="Ribonuclease H-like"/>
    <property type="match status" value="1"/>
</dbReference>
<comment type="caution">
    <text evidence="5">The sequence shown here is derived from an EMBL/GenBank/DDBJ whole genome shotgun (WGS) entry which is preliminary data.</text>
</comment>
<keyword evidence="6" id="KW-1185">Reference proteome</keyword>
<dbReference type="SUPFAM" id="SSF57756">
    <property type="entry name" value="Retrovirus zinc finger-like domains"/>
    <property type="match status" value="1"/>
</dbReference>
<dbReference type="InterPro" id="IPR057670">
    <property type="entry name" value="SH3_retrovirus"/>
</dbReference>
<dbReference type="EMBL" id="JARYMX010000004">
    <property type="protein sequence ID" value="KAJ9553030.1"/>
    <property type="molecule type" value="Genomic_DNA"/>
</dbReference>
<reference evidence="5" key="1">
    <citation type="submission" date="2023-03" db="EMBL/GenBank/DDBJ databases">
        <title>Chromosome-scale reference genome and RAD-based genetic map of yellow starthistle (Centaurea solstitialis) reveal putative structural variation and QTLs associated with invader traits.</title>
        <authorList>
            <person name="Reatini B."/>
            <person name="Cang F.A."/>
            <person name="Jiang Q."/>
            <person name="Mckibben M.T.W."/>
            <person name="Barker M.S."/>
            <person name="Rieseberg L.H."/>
            <person name="Dlugosch K.M."/>
        </authorList>
    </citation>
    <scope>NUCLEOTIDE SEQUENCE</scope>
    <source>
        <strain evidence="5">CAN-66</strain>
        <tissue evidence="5">Leaf</tissue>
    </source>
</reference>
<dbReference type="InterPro" id="IPR025724">
    <property type="entry name" value="GAG-pre-integrase_dom"/>
</dbReference>
<evidence type="ECO:0000256" key="1">
    <source>
        <dbReference type="PROSITE-ProRule" id="PRU00047"/>
    </source>
</evidence>
<dbReference type="InterPro" id="IPR013103">
    <property type="entry name" value="RVT_2"/>
</dbReference>
<keyword evidence="1" id="KW-0863">Zinc-finger</keyword>
<protein>
    <submittedName>
        <fullName evidence="5">Uncharacterized protein</fullName>
    </submittedName>
</protein>
<dbReference type="InterPro" id="IPR001878">
    <property type="entry name" value="Znf_CCHC"/>
</dbReference>
<dbReference type="InterPro" id="IPR036397">
    <property type="entry name" value="RNaseH_sf"/>
</dbReference>
<dbReference type="Pfam" id="PF13976">
    <property type="entry name" value="gag_pre-integrs"/>
    <property type="match status" value="1"/>
</dbReference>
<evidence type="ECO:0000313" key="6">
    <source>
        <dbReference type="Proteomes" id="UP001172457"/>
    </source>
</evidence>